<feature type="transmembrane region" description="Helical" evidence="6">
    <location>
        <begin position="140"/>
        <end position="158"/>
    </location>
</feature>
<evidence type="ECO:0000256" key="3">
    <source>
        <dbReference type="ARBA" id="ARBA00022989"/>
    </source>
</evidence>
<dbReference type="PANTHER" id="PTHR11360">
    <property type="entry name" value="MONOCARBOXYLATE TRANSPORTER"/>
    <property type="match status" value="1"/>
</dbReference>
<accession>A0A559MC42</accession>
<protein>
    <submittedName>
        <fullName evidence="7">Fujikurins efflux protein</fullName>
    </submittedName>
</protein>
<feature type="compositionally biased region" description="Basic and acidic residues" evidence="5">
    <location>
        <begin position="1"/>
        <end position="13"/>
    </location>
</feature>
<proteinExistence type="predicted"/>
<dbReference type="InterPro" id="IPR050327">
    <property type="entry name" value="Proton-linked_MCT"/>
</dbReference>
<keyword evidence="1" id="KW-0813">Transport</keyword>
<keyword evidence="4 6" id="KW-0472">Membrane</keyword>
<evidence type="ECO:0000256" key="6">
    <source>
        <dbReference type="SAM" id="Phobius"/>
    </source>
</evidence>
<dbReference type="PANTHER" id="PTHR11360:SF224">
    <property type="entry name" value="MAJOR FACILITATOR SUPERFAMILY (MFS) PROFILE DOMAIN-CONTAINING PROTEIN-RELATED"/>
    <property type="match status" value="1"/>
</dbReference>
<keyword evidence="8" id="KW-1185">Reference proteome</keyword>
<feature type="compositionally biased region" description="Basic and acidic residues" evidence="5">
    <location>
        <begin position="21"/>
        <end position="41"/>
    </location>
</feature>
<dbReference type="Gene3D" id="1.20.1250.20">
    <property type="entry name" value="MFS general substrate transporter like domains"/>
    <property type="match status" value="1"/>
</dbReference>
<dbReference type="SUPFAM" id="SSF103473">
    <property type="entry name" value="MFS general substrate transporter"/>
    <property type="match status" value="1"/>
</dbReference>
<evidence type="ECO:0000313" key="7">
    <source>
        <dbReference type="EMBL" id="TVY90535.1"/>
    </source>
</evidence>
<keyword evidence="2 6" id="KW-0812">Transmembrane</keyword>
<gene>
    <name evidence="7" type="ORF">LAWI1_G004625</name>
</gene>
<feature type="region of interest" description="Disordered" evidence="5">
    <location>
        <begin position="1"/>
        <end position="62"/>
    </location>
</feature>
<evidence type="ECO:0000256" key="5">
    <source>
        <dbReference type="SAM" id="MobiDB-lite"/>
    </source>
</evidence>
<evidence type="ECO:0000313" key="8">
    <source>
        <dbReference type="Proteomes" id="UP000315522"/>
    </source>
</evidence>
<evidence type="ECO:0000256" key="1">
    <source>
        <dbReference type="ARBA" id="ARBA00022448"/>
    </source>
</evidence>
<dbReference type="AlphaFoldDB" id="A0A559MC42"/>
<feature type="transmembrane region" description="Helical" evidence="6">
    <location>
        <begin position="106"/>
        <end position="128"/>
    </location>
</feature>
<sequence>MDHSSGQSPRRDSNLSIDQSENSKMEVTNHFKPEPESEKGEGPQPDPETALKKEPTGPNPDDFPDGGFQAWLVVVGGFCAVFCGFGWINCIGVFQNYYERNQLQHYSSSTIAWIPSTQSFMLFFPGFLAGKMTDELGPRIPVLLGSFLHVFGIMMTSISKEYYQIFLAQSPVVPGFADTAHLHLAL</sequence>
<organism evidence="7 8">
    <name type="scientific">Lachnellula willkommii</name>
    <dbReference type="NCBI Taxonomy" id="215461"/>
    <lineage>
        <taxon>Eukaryota</taxon>
        <taxon>Fungi</taxon>
        <taxon>Dikarya</taxon>
        <taxon>Ascomycota</taxon>
        <taxon>Pezizomycotina</taxon>
        <taxon>Leotiomycetes</taxon>
        <taxon>Helotiales</taxon>
        <taxon>Lachnaceae</taxon>
        <taxon>Lachnellula</taxon>
    </lineage>
</organism>
<evidence type="ECO:0000256" key="2">
    <source>
        <dbReference type="ARBA" id="ARBA00022692"/>
    </source>
</evidence>
<keyword evidence="3 6" id="KW-1133">Transmembrane helix</keyword>
<dbReference type="EMBL" id="QGML01000828">
    <property type="protein sequence ID" value="TVY90535.1"/>
    <property type="molecule type" value="Genomic_DNA"/>
</dbReference>
<reference evidence="7 8" key="1">
    <citation type="submission" date="2018-05" db="EMBL/GenBank/DDBJ databases">
        <title>Genome sequencing and assembly of the regulated plant pathogen Lachnellula willkommii and related sister species for the development of diagnostic species identification markers.</title>
        <authorList>
            <person name="Giroux E."/>
            <person name="Bilodeau G."/>
        </authorList>
    </citation>
    <scope>NUCLEOTIDE SEQUENCE [LARGE SCALE GENOMIC DNA]</scope>
    <source>
        <strain evidence="7 8">CBS 172.35</strain>
    </source>
</reference>
<dbReference type="Proteomes" id="UP000315522">
    <property type="component" value="Unassembled WGS sequence"/>
</dbReference>
<comment type="caution">
    <text evidence="7">The sequence shown here is derived from an EMBL/GenBank/DDBJ whole genome shotgun (WGS) entry which is preliminary data.</text>
</comment>
<dbReference type="InterPro" id="IPR036259">
    <property type="entry name" value="MFS_trans_sf"/>
</dbReference>
<feature type="transmembrane region" description="Helical" evidence="6">
    <location>
        <begin position="68"/>
        <end position="94"/>
    </location>
</feature>
<name>A0A559MC42_9HELO</name>
<evidence type="ECO:0000256" key="4">
    <source>
        <dbReference type="ARBA" id="ARBA00023136"/>
    </source>
</evidence>